<comment type="caution">
    <text evidence="1">The sequence shown here is derived from an EMBL/GenBank/DDBJ whole genome shotgun (WGS) entry which is preliminary data.</text>
</comment>
<dbReference type="Pfam" id="PF03692">
    <property type="entry name" value="CxxCxxCC"/>
    <property type="match status" value="1"/>
</dbReference>
<dbReference type="EMBL" id="LAZR01002238">
    <property type="protein sequence ID" value="KKN32638.1"/>
    <property type="molecule type" value="Genomic_DNA"/>
</dbReference>
<reference evidence="1" key="1">
    <citation type="journal article" date="2015" name="Nature">
        <title>Complex archaea that bridge the gap between prokaryotes and eukaryotes.</title>
        <authorList>
            <person name="Spang A."/>
            <person name="Saw J.H."/>
            <person name="Jorgensen S.L."/>
            <person name="Zaremba-Niedzwiedzka K."/>
            <person name="Martijn J."/>
            <person name="Lind A.E."/>
            <person name="van Eijk R."/>
            <person name="Schleper C."/>
            <person name="Guy L."/>
            <person name="Ettema T.J."/>
        </authorList>
    </citation>
    <scope>NUCLEOTIDE SEQUENCE</scope>
</reference>
<evidence type="ECO:0000313" key="1">
    <source>
        <dbReference type="EMBL" id="KKN32638.1"/>
    </source>
</evidence>
<accession>A0A0F9STV3</accession>
<protein>
    <recommendedName>
        <fullName evidence="2">YkgJ family cysteine cluster protein</fullName>
    </recommendedName>
</protein>
<name>A0A0F9STV3_9ZZZZ</name>
<gene>
    <name evidence="1" type="ORF">LCGC14_0811890</name>
</gene>
<dbReference type="AlphaFoldDB" id="A0A0F9STV3"/>
<dbReference type="InterPro" id="IPR005358">
    <property type="entry name" value="Puta_zinc/iron-chelating_dom"/>
</dbReference>
<proteinExistence type="predicted"/>
<evidence type="ECO:0008006" key="2">
    <source>
        <dbReference type="Google" id="ProtNLM"/>
    </source>
</evidence>
<organism evidence="1">
    <name type="scientific">marine sediment metagenome</name>
    <dbReference type="NCBI Taxonomy" id="412755"/>
    <lineage>
        <taxon>unclassified sequences</taxon>
        <taxon>metagenomes</taxon>
        <taxon>ecological metagenomes</taxon>
    </lineage>
</organism>
<sequence>MRIKRICNLVDHSFQGKFAYNPQTSVSIHYIEVNELKKDLYNQYNLELDVHPGEVFFMKDYSKGFIFEYHLGVKKKKYCRYYDIRKRVCKIHPIRPTACKSYSLTVNLNNPTFPTIEGTCMEILEEVKKQFPNMRKGTYS</sequence>